<accession>A0AA96K1J5</accession>
<sequence>MKYIISLGLHWREAGHLLFGLSILLIFILASGNDLYAGDKDHRDGFSSKTDPSNYGHRYSKSILRGVKLSDVYIFNDTVTTDFGPAYANVWTSAANFLQCTPPSGRPFSYALCYYSGPDAPTGDSDENPSLPCTLSPDGTLANCTCFEISTDEVSPKMTYLVDIHAISNLDIYQETIEACGKQGAECLNSGRIPPVCEAINTNLLVPGADLISVYSERYRRDYVSMGEDTSTECTDESDQGVYAGCMTAPCYRTGLTDADGRNLVECKCPVYDGPFQIGQGDQSCNANDPPPVTTSSHTEKRHGRGNNVWSAAYNPAGGPIILSDLPCIPDSPGDSGCPLFNPETDYKIEPDGALCQSVCGYYGSSNENNPNDPDIQLGYSCDATLCTTVGIGQDGPPPDHQTEAQLLGEACSGIQDMNGLTEITLVEALAECSCCASQICGCDNINEQTNAAIVNLNAEQTSAGIMTQCEINNTLCGN</sequence>
<keyword evidence="3" id="KW-1185">Reference proteome</keyword>
<dbReference type="KEGG" id="nneo:PQG83_05280"/>
<dbReference type="EMBL" id="CP116968">
    <property type="protein sequence ID" value="WNM63166.1"/>
    <property type="molecule type" value="Genomic_DNA"/>
</dbReference>
<organism evidence="2 3">
    <name type="scientific">Candidatus Nitrospira neomarina</name>
    <dbReference type="NCBI Taxonomy" id="3020899"/>
    <lineage>
        <taxon>Bacteria</taxon>
        <taxon>Pseudomonadati</taxon>
        <taxon>Nitrospirota</taxon>
        <taxon>Nitrospiria</taxon>
        <taxon>Nitrospirales</taxon>
        <taxon>Nitrospiraceae</taxon>
        <taxon>Nitrospira</taxon>
    </lineage>
</organism>
<proteinExistence type="predicted"/>
<reference evidence="2 3" key="1">
    <citation type="submission" date="2023-01" db="EMBL/GenBank/DDBJ databases">
        <title>Cultivation and genomic characterization of new, ubiquitous marine nitrite-oxidizing bacteria from the Nitrospirales.</title>
        <authorList>
            <person name="Mueller A.J."/>
            <person name="Daebeler A."/>
            <person name="Herbold C.W."/>
            <person name="Kirkegaard R.H."/>
            <person name="Daims H."/>
        </authorList>
    </citation>
    <scope>NUCLEOTIDE SEQUENCE [LARGE SCALE GENOMIC DNA]</scope>
    <source>
        <strain evidence="2 3">DK</strain>
    </source>
</reference>
<gene>
    <name evidence="2" type="ORF">PQG83_05280</name>
</gene>
<dbReference type="AlphaFoldDB" id="A0AA96K1J5"/>
<feature type="region of interest" description="Disordered" evidence="1">
    <location>
        <begin position="280"/>
        <end position="307"/>
    </location>
</feature>
<dbReference type="RefSeq" id="WP_312747562.1">
    <property type="nucleotide sequence ID" value="NZ_CP116968.1"/>
</dbReference>
<name>A0AA96K1J5_9BACT</name>
<evidence type="ECO:0000256" key="1">
    <source>
        <dbReference type="SAM" id="MobiDB-lite"/>
    </source>
</evidence>
<evidence type="ECO:0000313" key="2">
    <source>
        <dbReference type="EMBL" id="WNM63166.1"/>
    </source>
</evidence>
<protein>
    <submittedName>
        <fullName evidence="2">Uncharacterized protein</fullName>
    </submittedName>
</protein>
<evidence type="ECO:0000313" key="3">
    <source>
        <dbReference type="Proteomes" id="UP001302494"/>
    </source>
</evidence>
<dbReference type="Proteomes" id="UP001302494">
    <property type="component" value="Chromosome"/>
</dbReference>